<organism evidence="1 2">
    <name type="scientific">Cirrhinus molitorella</name>
    <name type="common">mud carp</name>
    <dbReference type="NCBI Taxonomy" id="172907"/>
    <lineage>
        <taxon>Eukaryota</taxon>
        <taxon>Metazoa</taxon>
        <taxon>Chordata</taxon>
        <taxon>Craniata</taxon>
        <taxon>Vertebrata</taxon>
        <taxon>Euteleostomi</taxon>
        <taxon>Actinopterygii</taxon>
        <taxon>Neopterygii</taxon>
        <taxon>Teleostei</taxon>
        <taxon>Ostariophysi</taxon>
        <taxon>Cypriniformes</taxon>
        <taxon>Cyprinidae</taxon>
        <taxon>Labeoninae</taxon>
        <taxon>Labeonini</taxon>
        <taxon>Cirrhinus</taxon>
    </lineage>
</organism>
<dbReference type="Proteomes" id="UP001558613">
    <property type="component" value="Unassembled WGS sequence"/>
</dbReference>
<evidence type="ECO:0000313" key="2">
    <source>
        <dbReference type="Proteomes" id="UP001558613"/>
    </source>
</evidence>
<keyword evidence="2" id="KW-1185">Reference proteome</keyword>
<comment type="caution">
    <text evidence="1">The sequence shown here is derived from an EMBL/GenBank/DDBJ whole genome shotgun (WGS) entry which is preliminary data.</text>
</comment>
<dbReference type="EMBL" id="JAYMGO010000024">
    <property type="protein sequence ID" value="KAL1248550.1"/>
    <property type="molecule type" value="Genomic_DNA"/>
</dbReference>
<evidence type="ECO:0000313" key="1">
    <source>
        <dbReference type="EMBL" id="KAL1248550.1"/>
    </source>
</evidence>
<protein>
    <submittedName>
        <fullName evidence="1">Uncharacterized protein</fullName>
    </submittedName>
</protein>
<accession>A0ABR3L871</accession>
<reference evidence="1 2" key="1">
    <citation type="submission" date="2023-09" db="EMBL/GenBank/DDBJ databases">
        <authorList>
            <person name="Wang M."/>
        </authorList>
    </citation>
    <scope>NUCLEOTIDE SEQUENCE [LARGE SCALE GENOMIC DNA]</scope>
    <source>
        <strain evidence="1">GT-2023</strain>
        <tissue evidence="1">Liver</tissue>
    </source>
</reference>
<proteinExistence type="predicted"/>
<gene>
    <name evidence="1" type="ORF">QQF64_021868</name>
</gene>
<sequence>MNNQSLVSTCGTERRVAVTSSVLRFIKAARITTYYNVLQFYLVCASGCVIIKSVCEFGAEGQTNLRRAVRAVSPNTRITILFEEVIPPALSAKCTIRSFPQTSVLPFRRGYISQAKQKLRKSRVRGTASGCYRMYSHY</sequence>
<name>A0ABR3L871_9TELE</name>